<feature type="transmembrane region" description="Helical" evidence="4">
    <location>
        <begin position="243"/>
        <end position="266"/>
    </location>
</feature>
<proteinExistence type="predicted"/>
<comment type="caution">
    <text evidence="5">The sequence shown here is derived from an EMBL/GenBank/DDBJ whole genome shotgun (WGS) entry which is preliminary data.</text>
</comment>
<feature type="transmembrane region" description="Helical" evidence="4">
    <location>
        <begin position="82"/>
        <end position="105"/>
    </location>
</feature>
<dbReference type="Pfam" id="PF07690">
    <property type="entry name" value="MFS_1"/>
    <property type="match status" value="1"/>
</dbReference>
<dbReference type="InterPro" id="IPR036259">
    <property type="entry name" value="MFS_trans_sf"/>
</dbReference>
<feature type="transmembrane region" description="Helical" evidence="4">
    <location>
        <begin position="394"/>
        <end position="413"/>
    </location>
</feature>
<dbReference type="InterPro" id="IPR011701">
    <property type="entry name" value="MFS"/>
</dbReference>
<evidence type="ECO:0000256" key="1">
    <source>
        <dbReference type="ARBA" id="ARBA00022692"/>
    </source>
</evidence>
<keyword evidence="2 4" id="KW-1133">Transmembrane helix</keyword>
<dbReference type="Proteomes" id="UP000182800">
    <property type="component" value="Unassembled WGS sequence"/>
</dbReference>
<feature type="transmembrane region" description="Helical" evidence="4">
    <location>
        <begin position="42"/>
        <end position="62"/>
    </location>
</feature>
<keyword evidence="1 4" id="KW-0812">Transmembrane</keyword>
<protein>
    <submittedName>
        <fullName evidence="5">Nitrate/nitrite transporter NarK</fullName>
    </submittedName>
</protein>
<evidence type="ECO:0000313" key="5">
    <source>
        <dbReference type="EMBL" id="SCC81918.1"/>
    </source>
</evidence>
<keyword evidence="3 4" id="KW-0472">Membrane</keyword>
<organism evidence="5 6">
    <name type="scientific">Saliniramus fredricksonii</name>
    <dbReference type="NCBI Taxonomy" id="1653334"/>
    <lineage>
        <taxon>Bacteria</taxon>
        <taxon>Pseudomonadati</taxon>
        <taxon>Pseudomonadota</taxon>
        <taxon>Alphaproteobacteria</taxon>
        <taxon>Hyphomicrobiales</taxon>
        <taxon>Salinarimonadaceae</taxon>
        <taxon>Saliniramus</taxon>
    </lineage>
</organism>
<accession>A0ABY0KF36</accession>
<evidence type="ECO:0000313" key="6">
    <source>
        <dbReference type="Proteomes" id="UP000182800"/>
    </source>
</evidence>
<gene>
    <name evidence="5" type="ORF">GA0071312_2889</name>
</gene>
<dbReference type="Gene3D" id="1.20.1250.20">
    <property type="entry name" value="MFS general substrate transporter like domains"/>
    <property type="match status" value="2"/>
</dbReference>
<evidence type="ECO:0000256" key="3">
    <source>
        <dbReference type="ARBA" id="ARBA00023136"/>
    </source>
</evidence>
<dbReference type="EMBL" id="FMBM01000002">
    <property type="protein sequence ID" value="SCC81918.1"/>
    <property type="molecule type" value="Genomic_DNA"/>
</dbReference>
<reference evidence="5 6" key="1">
    <citation type="submission" date="2016-08" db="EMBL/GenBank/DDBJ databases">
        <authorList>
            <person name="Varghese N."/>
            <person name="Submissions Spin"/>
        </authorList>
    </citation>
    <scope>NUCLEOTIDE SEQUENCE [LARGE SCALE GENOMIC DNA]</scope>
    <source>
        <strain evidence="5 6">HL-109</strain>
    </source>
</reference>
<name>A0ABY0KF36_9HYPH</name>
<evidence type="ECO:0000256" key="4">
    <source>
        <dbReference type="SAM" id="Phobius"/>
    </source>
</evidence>
<dbReference type="SUPFAM" id="SSF103473">
    <property type="entry name" value="MFS general substrate transporter"/>
    <property type="match status" value="1"/>
</dbReference>
<feature type="transmembrane region" description="Helical" evidence="4">
    <location>
        <begin position="278"/>
        <end position="297"/>
    </location>
</feature>
<evidence type="ECO:0000256" key="2">
    <source>
        <dbReference type="ARBA" id="ARBA00022989"/>
    </source>
</evidence>
<feature type="transmembrane region" description="Helical" evidence="4">
    <location>
        <begin position="368"/>
        <end position="388"/>
    </location>
</feature>
<feature type="transmembrane region" description="Helical" evidence="4">
    <location>
        <begin position="112"/>
        <end position="131"/>
    </location>
</feature>
<feature type="transmembrane region" description="Helical" evidence="4">
    <location>
        <begin position="203"/>
        <end position="223"/>
    </location>
</feature>
<keyword evidence="6" id="KW-1185">Reference proteome</keyword>
<sequence>MPRSKPIADLTGVVLRRKVLSPVASWKRSVLPASNAPWRERAVFASPIVFLMTLAFINWIGFASWQALLNNFAKEEAGFSGFQIGVLQSVREIPGFLAFTAILLFMVMREQMLAYLSLIILGIGIAMTGYFPSFYGLLLTTTIMSIGFHYFETANQALALQLLSKKEAPGGLGKIHGANAAAQLTAYGGIGAVYFLMEPSFEALFLVAGGTTILLAITAMRVFRRFQGSVPQNKGLVLRSRYWLYYVLTFLSGARRQLFMAFGGFLLVERFGYDVAGMARLLFVVCAVNIFVAPLLGRLIGLIGERRTIIIENVSLIVVFLGYALTGSAVVAGALFIVDGIFFTLTIAQRTYFQKIADPADIAPTASVAFTINHIAAVFIPVVFGVIWMTDPSAVFMIGAFIALISLSLAFLVPRHPEAGFETTTGWFATNLPQPVPPKLPAE</sequence>